<dbReference type="InterPro" id="IPR016181">
    <property type="entry name" value="Acyl_CoA_acyltransferase"/>
</dbReference>
<reference evidence="4" key="1">
    <citation type="journal article" date="2021" name="PeerJ">
        <title>Extensive microbial diversity within the chicken gut microbiome revealed by metagenomics and culture.</title>
        <authorList>
            <person name="Gilroy R."/>
            <person name="Ravi A."/>
            <person name="Getino M."/>
            <person name="Pursley I."/>
            <person name="Horton D.L."/>
            <person name="Alikhan N.F."/>
            <person name="Baker D."/>
            <person name="Gharbi K."/>
            <person name="Hall N."/>
            <person name="Watson M."/>
            <person name="Adriaenssens E.M."/>
            <person name="Foster-Nyarko E."/>
            <person name="Jarju S."/>
            <person name="Secka A."/>
            <person name="Antonio M."/>
            <person name="Oren A."/>
            <person name="Chaudhuri R.R."/>
            <person name="La Ragione R."/>
            <person name="Hildebrand F."/>
            <person name="Pallen M.J."/>
        </authorList>
    </citation>
    <scope>NUCLEOTIDE SEQUENCE</scope>
    <source>
        <strain evidence="4">CHK193-4272</strain>
    </source>
</reference>
<protein>
    <submittedName>
        <fullName evidence="4">GNAT family N-acetyltransferase</fullName>
        <ecNumber evidence="4">2.3.1.-</ecNumber>
    </submittedName>
</protein>
<dbReference type="InterPro" id="IPR029033">
    <property type="entry name" value="His_PPase_superfam"/>
</dbReference>
<dbReference type="Proteomes" id="UP000886808">
    <property type="component" value="Unassembled WGS sequence"/>
</dbReference>
<dbReference type="AlphaFoldDB" id="A0A9D1PJ44"/>
<organism evidence="4 5">
    <name type="scientific">Candidatus Butyricicoccus avistercoris</name>
    <dbReference type="NCBI Taxonomy" id="2838518"/>
    <lineage>
        <taxon>Bacteria</taxon>
        <taxon>Bacillati</taxon>
        <taxon>Bacillota</taxon>
        <taxon>Clostridia</taxon>
        <taxon>Eubacteriales</taxon>
        <taxon>Butyricicoccaceae</taxon>
        <taxon>Butyricicoccus</taxon>
    </lineage>
</organism>
<dbReference type="PANTHER" id="PTHR48100:SF1">
    <property type="entry name" value="HISTIDINE PHOSPHATASE FAMILY PROTEIN-RELATED"/>
    <property type="match status" value="1"/>
</dbReference>
<feature type="binding site" evidence="2">
    <location>
        <begin position="9"/>
        <end position="16"/>
    </location>
    <ligand>
        <name>substrate</name>
    </ligand>
</feature>
<dbReference type="InterPro" id="IPR050275">
    <property type="entry name" value="PGM_Phosphatase"/>
</dbReference>
<proteinExistence type="predicted"/>
<dbReference type="SMART" id="SM00855">
    <property type="entry name" value="PGAM"/>
    <property type="match status" value="1"/>
</dbReference>
<dbReference type="GO" id="GO:0016791">
    <property type="term" value="F:phosphatase activity"/>
    <property type="evidence" value="ECO:0007669"/>
    <property type="project" value="TreeGrafter"/>
</dbReference>
<evidence type="ECO:0000256" key="2">
    <source>
        <dbReference type="PIRSR" id="PIRSR613078-2"/>
    </source>
</evidence>
<dbReference type="CDD" id="cd04301">
    <property type="entry name" value="NAT_SF"/>
    <property type="match status" value="1"/>
</dbReference>
<evidence type="ECO:0000256" key="1">
    <source>
        <dbReference type="PIRSR" id="PIRSR613078-1"/>
    </source>
</evidence>
<dbReference type="GO" id="GO:0005737">
    <property type="term" value="C:cytoplasm"/>
    <property type="evidence" value="ECO:0007669"/>
    <property type="project" value="TreeGrafter"/>
</dbReference>
<dbReference type="CDD" id="cd07067">
    <property type="entry name" value="HP_PGM_like"/>
    <property type="match status" value="1"/>
</dbReference>
<dbReference type="EC" id="2.3.1.-" evidence="4"/>
<comment type="caution">
    <text evidence="4">The sequence shown here is derived from an EMBL/GenBank/DDBJ whole genome shotgun (WGS) entry which is preliminary data.</text>
</comment>
<feature type="active site" description="Tele-phosphohistidine intermediate" evidence="1">
    <location>
        <position position="10"/>
    </location>
</feature>
<dbReference type="SUPFAM" id="SSF53254">
    <property type="entry name" value="Phosphoglycerate mutase-like"/>
    <property type="match status" value="1"/>
</dbReference>
<feature type="domain" description="N-acetyltransferase" evidence="3">
    <location>
        <begin position="226"/>
        <end position="381"/>
    </location>
</feature>
<gene>
    <name evidence="4" type="ORF">H9746_08840</name>
</gene>
<accession>A0A9D1PJ44</accession>
<dbReference type="PROSITE" id="PS51186">
    <property type="entry name" value="GNAT"/>
    <property type="match status" value="1"/>
</dbReference>
<dbReference type="Pfam" id="PF00583">
    <property type="entry name" value="Acetyltransf_1"/>
    <property type="match status" value="1"/>
</dbReference>
<name>A0A9D1PJ44_9FIRM</name>
<dbReference type="InterPro" id="IPR000182">
    <property type="entry name" value="GNAT_dom"/>
</dbReference>
<dbReference type="Gene3D" id="3.40.630.30">
    <property type="match status" value="1"/>
</dbReference>
<evidence type="ECO:0000259" key="3">
    <source>
        <dbReference type="PROSITE" id="PS51186"/>
    </source>
</evidence>
<dbReference type="PANTHER" id="PTHR48100">
    <property type="entry name" value="BROAD-SPECIFICITY PHOSPHATASE YOR283W-RELATED"/>
    <property type="match status" value="1"/>
</dbReference>
<feature type="binding site" evidence="2">
    <location>
        <position position="59"/>
    </location>
    <ligand>
        <name>substrate</name>
    </ligand>
</feature>
<reference evidence="4" key="2">
    <citation type="submission" date="2021-04" db="EMBL/GenBank/DDBJ databases">
        <authorList>
            <person name="Gilroy R."/>
        </authorList>
    </citation>
    <scope>NUCLEOTIDE SEQUENCE</scope>
    <source>
        <strain evidence="4">CHK193-4272</strain>
    </source>
</reference>
<dbReference type="Pfam" id="PF00300">
    <property type="entry name" value="His_Phos_1"/>
    <property type="match status" value="1"/>
</dbReference>
<evidence type="ECO:0000313" key="5">
    <source>
        <dbReference type="Proteomes" id="UP000886808"/>
    </source>
</evidence>
<evidence type="ECO:0000313" key="4">
    <source>
        <dbReference type="EMBL" id="HIV62927.1"/>
    </source>
</evidence>
<dbReference type="InterPro" id="IPR013078">
    <property type="entry name" value="His_Pase_superF_clade-1"/>
</dbReference>
<dbReference type="SUPFAM" id="SSF55729">
    <property type="entry name" value="Acyl-CoA N-acyltransferases (Nat)"/>
    <property type="match status" value="1"/>
</dbReference>
<dbReference type="Gene3D" id="3.40.50.1240">
    <property type="entry name" value="Phosphoglycerate mutase-like"/>
    <property type="match status" value="1"/>
</dbReference>
<keyword evidence="4" id="KW-0012">Acyltransferase</keyword>
<sequence>MSTIIYLIRHAEAEGNVYRRCHGIYDALLTEKAWVQLPYLAKRFENVKLDVVYASHLYRARHTAKAIAEKKGMKVTLRKNLHEIDMGDWEDYPWAELGVRFPNEFELWRSRPWDCKIPNGETVTEAGDRVLTDLHKIAKQHEGGQVAVVSHGSAIRSILCRVLKLEPEQVGEIGWGDNTCVAKLIFEDGEVKAEYWNDASHLPEELSTFAAIGWKDNKGMPTTVQVWFRPYNPDDKNDNELLLGFIREQYNCAYGTTQKIDENEKLLKARKASEVCSRAVSFAMLDNKPVALVFLDAVNEQNAGMVGCYCIDKEYRGHGIAQQLIGQSMSVYRSLGKDFIFANAGENNQRAIAFYKKFGFEQVGITENECGKHFLMRKSIKVPTISEESQWFEIQT</sequence>
<keyword evidence="4" id="KW-0808">Transferase</keyword>
<dbReference type="EMBL" id="DXIE01000049">
    <property type="protein sequence ID" value="HIV62927.1"/>
    <property type="molecule type" value="Genomic_DNA"/>
</dbReference>
<feature type="active site" description="Proton donor/acceptor" evidence="1">
    <location>
        <position position="83"/>
    </location>
</feature>
<dbReference type="GO" id="GO:0016747">
    <property type="term" value="F:acyltransferase activity, transferring groups other than amino-acyl groups"/>
    <property type="evidence" value="ECO:0007669"/>
    <property type="project" value="InterPro"/>
</dbReference>